<dbReference type="HOGENOM" id="CLU_054803_0_0_1"/>
<dbReference type="InterPro" id="IPR045340">
    <property type="entry name" value="DUF6533"/>
</dbReference>
<dbReference type="EMBL" id="CAFZ01000204">
    <property type="protein sequence ID" value="CCA73137.1"/>
    <property type="molecule type" value="Genomic_DNA"/>
</dbReference>
<evidence type="ECO:0000259" key="2">
    <source>
        <dbReference type="Pfam" id="PF20151"/>
    </source>
</evidence>
<evidence type="ECO:0000313" key="4">
    <source>
        <dbReference type="Proteomes" id="UP000007148"/>
    </source>
</evidence>
<organism evidence="3 4">
    <name type="scientific">Serendipita indica (strain DSM 11827)</name>
    <name type="common">Root endophyte fungus</name>
    <name type="synonym">Piriformospora indica</name>
    <dbReference type="NCBI Taxonomy" id="1109443"/>
    <lineage>
        <taxon>Eukaryota</taxon>
        <taxon>Fungi</taxon>
        <taxon>Dikarya</taxon>
        <taxon>Basidiomycota</taxon>
        <taxon>Agaricomycotina</taxon>
        <taxon>Agaricomycetes</taxon>
        <taxon>Sebacinales</taxon>
        <taxon>Serendipitaceae</taxon>
        <taxon>Serendipita</taxon>
    </lineage>
</organism>
<feature type="transmembrane region" description="Helical" evidence="1">
    <location>
        <begin position="84"/>
        <end position="102"/>
    </location>
</feature>
<evidence type="ECO:0000256" key="1">
    <source>
        <dbReference type="SAM" id="Phobius"/>
    </source>
</evidence>
<feature type="transmembrane region" description="Helical" evidence="1">
    <location>
        <begin position="154"/>
        <end position="182"/>
    </location>
</feature>
<comment type="caution">
    <text evidence="3">The sequence shown here is derived from an EMBL/GenBank/DDBJ whole genome shotgun (WGS) entry which is preliminary data.</text>
</comment>
<dbReference type="InParanoid" id="G4TP94"/>
<gene>
    <name evidence="3" type="ORF">PIIN_07091</name>
</gene>
<feature type="transmembrane region" description="Helical" evidence="1">
    <location>
        <begin position="114"/>
        <end position="142"/>
    </location>
</feature>
<reference evidence="3 4" key="1">
    <citation type="journal article" date="2011" name="PLoS Pathog.">
        <title>Endophytic Life Strategies Decoded by Genome and Transcriptome Analyses of the Mutualistic Root Symbiont Piriformospora indica.</title>
        <authorList>
            <person name="Zuccaro A."/>
            <person name="Lahrmann U."/>
            <person name="Guldener U."/>
            <person name="Langen G."/>
            <person name="Pfiffi S."/>
            <person name="Biedenkopf D."/>
            <person name="Wong P."/>
            <person name="Samans B."/>
            <person name="Grimm C."/>
            <person name="Basiewicz M."/>
            <person name="Murat C."/>
            <person name="Martin F."/>
            <person name="Kogel K.H."/>
        </authorList>
    </citation>
    <scope>NUCLEOTIDE SEQUENCE [LARGE SCALE GENOMIC DNA]</scope>
    <source>
        <strain evidence="3 4">DSM 11827</strain>
    </source>
</reference>
<dbReference type="Proteomes" id="UP000007148">
    <property type="component" value="Unassembled WGS sequence"/>
</dbReference>
<feature type="transmembrane region" description="Helical" evidence="1">
    <location>
        <begin position="47"/>
        <end position="72"/>
    </location>
</feature>
<proteinExistence type="predicted"/>
<keyword evidence="1" id="KW-0472">Membrane</keyword>
<keyword evidence="1" id="KW-0812">Transmembrane</keyword>
<feature type="transmembrane region" description="Helical" evidence="1">
    <location>
        <begin position="244"/>
        <end position="264"/>
    </location>
</feature>
<dbReference type="OrthoDB" id="3037019at2759"/>
<dbReference type="OMA" id="RNGHIAS"/>
<feature type="transmembrane region" description="Helical" evidence="1">
    <location>
        <begin position="202"/>
        <end position="223"/>
    </location>
</feature>
<keyword evidence="4" id="KW-1185">Reference proteome</keyword>
<evidence type="ECO:0000313" key="3">
    <source>
        <dbReference type="EMBL" id="CCA73137.1"/>
    </source>
</evidence>
<protein>
    <recommendedName>
        <fullName evidence="2">DUF6533 domain-containing protein</fullName>
    </recommendedName>
</protein>
<dbReference type="AlphaFoldDB" id="G4TP94"/>
<accession>G4TP94</accession>
<feature type="domain" description="DUF6533" evidence="2">
    <location>
        <begin position="49"/>
        <end position="87"/>
    </location>
</feature>
<sequence>MIRDIELEALRNDGLTLAQVAWNLQLTRWMNGGANHLPGLRLTMADASAAAAISLFIYDAFLILADEVRLLWPKRWSVIKAFYFLNRALCASFAMIASQQFINMNTVSDEYLNISISCVFYLLGIGVASSFAFAMCNWIFLARTRALVRIEQPYLDVALVIYFAITCAITGVLTAITSYQIHKSIFFSPTLRTCAAATHPKTMGTIWICPMIFETTIFVLAAFKIHQNTKSRNGHIASHLFSVLFRDGVCYYVSICIFRIWNLVLWNMRPVSPVFTGFFMLWSIMSIASSRLHLNLLAAASPLEDTGVSTDIPMNNEVTMFGHRGDGNRWARRNRWTVNSGVTSRGRYDICLHAILSTFIPSFSTVSNFTVKVRHSQALGAQTEMRTSIEPRRNIEIAPDPTSSSASTG</sequence>
<keyword evidence="1" id="KW-1133">Transmembrane helix</keyword>
<dbReference type="Pfam" id="PF20151">
    <property type="entry name" value="DUF6533"/>
    <property type="match status" value="1"/>
</dbReference>
<feature type="transmembrane region" description="Helical" evidence="1">
    <location>
        <begin position="270"/>
        <end position="288"/>
    </location>
</feature>
<name>G4TP94_SERID</name>